<gene>
    <name evidence="1" type="primary">63</name>
    <name evidence="1" type="ORF">SEA_NIBB_63</name>
</gene>
<keyword evidence="2" id="KW-1185">Reference proteome</keyword>
<dbReference type="RefSeq" id="YP_009953651.1">
    <property type="nucleotide sequence ID" value="NC_051624.1"/>
</dbReference>
<name>A0A411B5G4_9CAUD</name>
<dbReference type="EMBL" id="MK460246">
    <property type="protein sequence ID" value="QAX95602.1"/>
    <property type="molecule type" value="Genomic_DNA"/>
</dbReference>
<sequence>MSHYMRTLPEGCACHAYPVRDPAEPQLGTWLEAEPNPACWVHFPKPWRIRRHVEPVPTCRYDEPAGRVVVGWVIEQYLGEQFGHVVVDYYQDGDAAIAAFANPSAAGA</sequence>
<dbReference type="GeneID" id="60325128"/>
<organism evidence="1 2">
    <name type="scientific">Mycobacterium phage Nibb</name>
    <dbReference type="NCBI Taxonomy" id="2510585"/>
    <lineage>
        <taxon>Viruses</taxon>
        <taxon>Duplodnaviria</taxon>
        <taxon>Heunggongvirae</taxon>
        <taxon>Uroviricota</taxon>
        <taxon>Caudoviricetes</taxon>
        <taxon>Weiservirinae</taxon>
        <taxon>Anayavirus</taxon>
        <taxon>Anayavirus nibb</taxon>
    </lineage>
</organism>
<evidence type="ECO:0000313" key="1">
    <source>
        <dbReference type="EMBL" id="QAX95602.1"/>
    </source>
</evidence>
<reference evidence="1 2" key="1">
    <citation type="submission" date="2019-01" db="EMBL/GenBank/DDBJ databases">
        <authorList>
            <person name="Neitz A."/>
            <person name="Villela V."/>
            <person name="Anton S."/>
            <person name="Buhyoff S."/>
            <person name="Consani M."/>
            <person name="Davis D."/>
            <person name="Haas R."/>
            <person name="Heid C."/>
            <person name="Roop S."/>
            <person name="Braley A.B."/>
            <person name="Ettinger A.-S.H."/>
            <person name="Anders K.R."/>
            <person name="Garlena R.A."/>
            <person name="Russell D.A."/>
            <person name="Pope W.H."/>
            <person name="Jacobs-Sera D."/>
            <person name="Hendrix R.W."/>
            <person name="Hatfull G.F."/>
        </authorList>
    </citation>
    <scope>NUCLEOTIDE SEQUENCE [LARGE SCALE GENOMIC DNA]</scope>
</reference>
<proteinExistence type="predicted"/>
<protein>
    <submittedName>
        <fullName evidence="1">Uncharacterized protein</fullName>
    </submittedName>
</protein>
<accession>A0A411B5G4</accession>
<dbReference type="Proteomes" id="UP000290045">
    <property type="component" value="Segment"/>
</dbReference>
<evidence type="ECO:0000313" key="2">
    <source>
        <dbReference type="Proteomes" id="UP000290045"/>
    </source>
</evidence>
<dbReference type="KEGG" id="vg:60325128"/>